<dbReference type="EMBL" id="VSSQ01019053">
    <property type="protein sequence ID" value="MPM62804.1"/>
    <property type="molecule type" value="Genomic_DNA"/>
</dbReference>
<sequence length="191" mass="21505">MKRLRRACRPADAACGGRRGADADQQLRACHLFNGASRLVVETDSIGGFSQRDFTQQAQILFHKEISSCALRLFLPVNLSFFKSAEQFVRFHVHKLDLVGAFKDCIRHSLLNLNLCNVFDDVVETLNVLNIDRGKHIDSGVKQFLNILIPLAVSDAFGIGMRKLIDQNKLRFAGERRVEIKFVQRHAAIGD</sequence>
<evidence type="ECO:0000313" key="1">
    <source>
        <dbReference type="EMBL" id="MPM62804.1"/>
    </source>
</evidence>
<protein>
    <submittedName>
        <fullName evidence="1">Uncharacterized protein</fullName>
    </submittedName>
</protein>
<comment type="caution">
    <text evidence="1">The sequence shown here is derived from an EMBL/GenBank/DDBJ whole genome shotgun (WGS) entry which is preliminary data.</text>
</comment>
<proteinExistence type="predicted"/>
<gene>
    <name evidence="1" type="ORF">SDC9_109682</name>
</gene>
<name>A0A645BLV1_9ZZZZ</name>
<accession>A0A645BLV1</accession>
<dbReference type="AlphaFoldDB" id="A0A645BLV1"/>
<reference evidence="1" key="1">
    <citation type="submission" date="2019-08" db="EMBL/GenBank/DDBJ databases">
        <authorList>
            <person name="Kucharzyk K."/>
            <person name="Murdoch R.W."/>
            <person name="Higgins S."/>
            <person name="Loffler F."/>
        </authorList>
    </citation>
    <scope>NUCLEOTIDE SEQUENCE</scope>
</reference>
<organism evidence="1">
    <name type="scientific">bioreactor metagenome</name>
    <dbReference type="NCBI Taxonomy" id="1076179"/>
    <lineage>
        <taxon>unclassified sequences</taxon>
        <taxon>metagenomes</taxon>
        <taxon>ecological metagenomes</taxon>
    </lineage>
</organism>